<feature type="chain" id="PRO_5011528107" evidence="1">
    <location>
        <begin position="28"/>
        <end position="101"/>
    </location>
</feature>
<evidence type="ECO:0000256" key="1">
    <source>
        <dbReference type="SAM" id="SignalP"/>
    </source>
</evidence>
<keyword evidence="1" id="KW-0732">Signal</keyword>
<dbReference type="EMBL" id="MSLT01000023">
    <property type="protein sequence ID" value="OUD12485.1"/>
    <property type="molecule type" value="Genomic_DNA"/>
</dbReference>
<evidence type="ECO:0000313" key="3">
    <source>
        <dbReference type="Proteomes" id="UP000194798"/>
    </source>
</evidence>
<dbReference type="AlphaFoldDB" id="A0A251X546"/>
<protein>
    <submittedName>
        <fullName evidence="2">Uncharacterized protein</fullName>
    </submittedName>
</protein>
<accession>A0A251X546</accession>
<comment type="caution">
    <text evidence="2">The sequence shown here is derived from an EMBL/GenBank/DDBJ whole genome shotgun (WGS) entry which is preliminary data.</text>
</comment>
<dbReference type="OrthoDB" id="466251at2"/>
<proteinExistence type="predicted"/>
<sequence length="101" mass="11316">MTKTYRNFGILIAFVMAMSALSMNVFADSRYAFTVTYLWYGPDINVESIGSGNVYRVGYNSSIETVAGDTVTIIIDDDNNWKTIINERNGKSATINSVRRQ</sequence>
<dbReference type="RefSeq" id="WP_086489433.1">
    <property type="nucleotide sequence ID" value="NZ_MSLT01000023.1"/>
</dbReference>
<evidence type="ECO:0000313" key="2">
    <source>
        <dbReference type="EMBL" id="OUD12485.1"/>
    </source>
</evidence>
<feature type="signal peptide" evidence="1">
    <location>
        <begin position="1"/>
        <end position="27"/>
    </location>
</feature>
<gene>
    <name evidence="2" type="ORF">TPSD3_15395</name>
</gene>
<keyword evidence="3" id="KW-1185">Reference proteome</keyword>
<reference evidence="2 3" key="1">
    <citation type="submission" date="2016-12" db="EMBL/GenBank/DDBJ databases">
        <title>Thioflexothrix psekupsii D3 genome sequencing and assembly.</title>
        <authorList>
            <person name="Fomenkov A."/>
            <person name="Vincze T."/>
            <person name="Grabovich M."/>
            <person name="Anton B.P."/>
            <person name="Dubinina G."/>
            <person name="Orlova M."/>
            <person name="Belousova E."/>
            <person name="Roberts R.J."/>
        </authorList>
    </citation>
    <scope>NUCLEOTIDE SEQUENCE [LARGE SCALE GENOMIC DNA]</scope>
    <source>
        <strain evidence="2">D3</strain>
    </source>
</reference>
<dbReference type="Proteomes" id="UP000194798">
    <property type="component" value="Unassembled WGS sequence"/>
</dbReference>
<organism evidence="2 3">
    <name type="scientific">Thioflexithrix psekupsensis</name>
    <dbReference type="NCBI Taxonomy" id="1570016"/>
    <lineage>
        <taxon>Bacteria</taxon>
        <taxon>Pseudomonadati</taxon>
        <taxon>Pseudomonadota</taxon>
        <taxon>Gammaproteobacteria</taxon>
        <taxon>Thiotrichales</taxon>
        <taxon>Thioflexithrix</taxon>
    </lineage>
</organism>
<name>A0A251X546_9GAMM</name>